<dbReference type="AlphaFoldDB" id="A0A167GGN6"/>
<keyword evidence="8" id="KW-1185">Reference proteome</keyword>
<dbReference type="InterPro" id="IPR039315">
    <property type="entry name" value="CheW"/>
</dbReference>
<dbReference type="SMART" id="SM00260">
    <property type="entry name" value="CheW"/>
    <property type="match status" value="1"/>
</dbReference>
<evidence type="ECO:0000259" key="5">
    <source>
        <dbReference type="PROSITE" id="PS50851"/>
    </source>
</evidence>
<dbReference type="Gene3D" id="2.30.30.40">
    <property type="entry name" value="SH3 Domains"/>
    <property type="match status" value="1"/>
</dbReference>
<protein>
    <recommendedName>
        <fullName evidence="2">Chemotaxis protein CheW</fullName>
    </recommendedName>
</protein>
<dbReference type="InterPro" id="IPR002545">
    <property type="entry name" value="CheW-lke_dom"/>
</dbReference>
<dbReference type="SUPFAM" id="SSF50341">
    <property type="entry name" value="CheW-like"/>
    <property type="match status" value="1"/>
</dbReference>
<dbReference type="CDD" id="cd00732">
    <property type="entry name" value="CheW"/>
    <property type="match status" value="1"/>
</dbReference>
<evidence type="ECO:0000256" key="4">
    <source>
        <dbReference type="SAM" id="MobiDB-lite"/>
    </source>
</evidence>
<evidence type="ECO:0000313" key="8">
    <source>
        <dbReference type="Proteomes" id="UP000185657"/>
    </source>
</evidence>
<evidence type="ECO:0000256" key="1">
    <source>
        <dbReference type="ARBA" id="ARBA00004496"/>
    </source>
</evidence>
<dbReference type="EMBL" id="LVWD01000043">
    <property type="protein sequence ID" value="OAD39428.1"/>
    <property type="molecule type" value="Genomic_DNA"/>
</dbReference>
<organism evidence="6 9">
    <name type="scientific">Hydrogenophaga crassostreae</name>
    <dbReference type="NCBI Taxonomy" id="1763535"/>
    <lineage>
        <taxon>Bacteria</taxon>
        <taxon>Pseudomonadati</taxon>
        <taxon>Pseudomonadota</taxon>
        <taxon>Betaproteobacteria</taxon>
        <taxon>Burkholderiales</taxon>
        <taxon>Comamonadaceae</taxon>
        <taxon>Hydrogenophaga</taxon>
    </lineage>
</organism>
<name>A0A167GGN6_9BURK</name>
<dbReference type="GO" id="GO:0007165">
    <property type="term" value="P:signal transduction"/>
    <property type="evidence" value="ECO:0007669"/>
    <property type="project" value="InterPro"/>
</dbReference>
<dbReference type="InterPro" id="IPR036061">
    <property type="entry name" value="CheW-like_dom_sf"/>
</dbReference>
<dbReference type="GO" id="GO:0005829">
    <property type="term" value="C:cytosol"/>
    <property type="evidence" value="ECO:0007669"/>
    <property type="project" value="TreeGrafter"/>
</dbReference>
<dbReference type="Proteomes" id="UP000185680">
    <property type="component" value="Chromosome"/>
</dbReference>
<evidence type="ECO:0000256" key="2">
    <source>
        <dbReference type="ARBA" id="ARBA00021483"/>
    </source>
</evidence>
<dbReference type="PROSITE" id="PS50851">
    <property type="entry name" value="CHEW"/>
    <property type="match status" value="1"/>
</dbReference>
<reference evidence="7 8" key="1">
    <citation type="submission" date="2016-02" db="EMBL/GenBank/DDBJ databases">
        <title>Draft genome sequence of Hydrogenophaga sp. LPB0072.</title>
        <authorList>
            <person name="Shin S.-K."/>
            <person name="Yi H."/>
        </authorList>
    </citation>
    <scope>NUCLEOTIDE SEQUENCE [LARGE SCALE GENOMIC DNA]</scope>
    <source>
        <strain evidence="7 8">LPB0072</strain>
    </source>
</reference>
<dbReference type="PANTHER" id="PTHR22617">
    <property type="entry name" value="CHEMOTAXIS SENSOR HISTIDINE KINASE-RELATED"/>
    <property type="match status" value="1"/>
</dbReference>
<dbReference type="STRING" id="1763535.LPB072_22790"/>
<feature type="domain" description="CheW-like" evidence="5">
    <location>
        <begin position="26"/>
        <end position="166"/>
    </location>
</feature>
<evidence type="ECO:0000256" key="3">
    <source>
        <dbReference type="ARBA" id="ARBA00022490"/>
    </source>
</evidence>
<dbReference type="Pfam" id="PF01584">
    <property type="entry name" value="CheW"/>
    <property type="match status" value="1"/>
</dbReference>
<gene>
    <name evidence="6" type="ORF">LPB072_22790</name>
    <name evidence="7" type="ORF">LPB72_22175</name>
</gene>
<proteinExistence type="predicted"/>
<dbReference type="OrthoDB" id="9790406at2"/>
<evidence type="ECO:0000313" key="7">
    <source>
        <dbReference type="EMBL" id="OAD39428.1"/>
    </source>
</evidence>
<keyword evidence="3" id="KW-0963">Cytoplasm</keyword>
<evidence type="ECO:0000313" key="9">
    <source>
        <dbReference type="Proteomes" id="UP000185680"/>
    </source>
</evidence>
<reference evidence="6 9" key="2">
    <citation type="submission" date="2016-10" db="EMBL/GenBank/DDBJ databases">
        <title>Hydorgenophaga sp. LPB0072 isolated from gastropod.</title>
        <authorList>
            <person name="Kim E."/>
            <person name="Yi H."/>
        </authorList>
    </citation>
    <scope>NUCLEOTIDE SEQUENCE [LARGE SCALE GENOMIC DNA]</scope>
    <source>
        <strain evidence="6 9">LPB0072</strain>
    </source>
</reference>
<dbReference type="Proteomes" id="UP000185657">
    <property type="component" value="Unassembled WGS sequence"/>
</dbReference>
<comment type="subcellular location">
    <subcellularLocation>
        <location evidence="1">Cytoplasm</location>
    </subcellularLocation>
</comment>
<feature type="compositionally biased region" description="Polar residues" evidence="4">
    <location>
        <begin position="1"/>
        <end position="14"/>
    </location>
</feature>
<sequence>MLNPTNASSRQNPGQGAHAANQKHGAAEFLTFRLGAEEYGIDILRVQEIRSYEVPTRIANAPSFIKGVVNLRGVIVPVVDLRLKLNCIAAEYNDFTVVIVLNVHGRVVGAVVDSVSDVLALSPEQINAAPEMNTTVDTSFITGIASTGERMLILMDIEALMSSADMGLMDTQLAVQ</sequence>
<evidence type="ECO:0000313" key="6">
    <source>
        <dbReference type="EMBL" id="AOW15940.1"/>
    </source>
</evidence>
<dbReference type="GO" id="GO:0006935">
    <property type="term" value="P:chemotaxis"/>
    <property type="evidence" value="ECO:0007669"/>
    <property type="project" value="InterPro"/>
</dbReference>
<accession>A0A167GGN6</accession>
<dbReference type="PANTHER" id="PTHR22617:SF45">
    <property type="entry name" value="CHEMOTAXIS PROTEIN CHEW"/>
    <property type="match status" value="1"/>
</dbReference>
<dbReference type="EMBL" id="CP017476">
    <property type="protein sequence ID" value="AOW15940.1"/>
    <property type="molecule type" value="Genomic_DNA"/>
</dbReference>
<dbReference type="KEGG" id="hyl:LPB072_22790"/>
<feature type="region of interest" description="Disordered" evidence="4">
    <location>
        <begin position="1"/>
        <end position="20"/>
    </location>
</feature>
<dbReference type="Gene3D" id="2.40.50.180">
    <property type="entry name" value="CheA-289, Domain 4"/>
    <property type="match status" value="1"/>
</dbReference>